<dbReference type="InterPro" id="IPR038499">
    <property type="entry name" value="BRO1_sf"/>
</dbReference>
<feature type="domain" description="BRO1" evidence="2">
    <location>
        <begin position="1"/>
        <end position="360"/>
    </location>
</feature>
<keyword evidence="4" id="KW-1185">Reference proteome</keyword>
<evidence type="ECO:0000256" key="1">
    <source>
        <dbReference type="SAM" id="Coils"/>
    </source>
</evidence>
<dbReference type="Proteomes" id="UP001150062">
    <property type="component" value="Unassembled WGS sequence"/>
</dbReference>
<reference evidence="3" key="1">
    <citation type="submission" date="2022-08" db="EMBL/GenBank/DDBJ databases">
        <title>Novel sulfate-reducing endosymbionts in the free-living metamonad Anaeramoeba.</title>
        <authorList>
            <person name="Jerlstrom-Hultqvist J."/>
            <person name="Cepicka I."/>
            <person name="Gallot-Lavallee L."/>
            <person name="Salas-Leiva D."/>
            <person name="Curtis B.A."/>
            <person name="Zahonova K."/>
            <person name="Pipaliya S."/>
            <person name="Dacks J."/>
            <person name="Roger A.J."/>
        </authorList>
    </citation>
    <scope>NUCLEOTIDE SEQUENCE</scope>
    <source>
        <strain evidence="3">Schooner1</strain>
    </source>
</reference>
<accession>A0ABQ8YU75</accession>
<dbReference type="InterPro" id="IPR004328">
    <property type="entry name" value="BRO1_dom"/>
</dbReference>
<evidence type="ECO:0000313" key="4">
    <source>
        <dbReference type="Proteomes" id="UP001150062"/>
    </source>
</evidence>
<sequence>MLYFPLKSTDNCQLSKNLEKYIKKYSLSNFSNYQQDCQTIQEIRERIRIGLKNEQINPDSLKQYYGYLMKFEKIFPLNVHHPKSLKIEFSWRCSVTKKRGKDRSINFEKVSVLFNLCSIYCKKIYFCDLKEEEGIKEAISYSKLVATLFKHIKEKISQKFLKKPTDDLSDNTLLCFENLNFAQQHELIMYYALKLGYSAKVISRIAMKASSLYHQTIKNLMDSKKIKSQLSKKYLPTLDCKKNYFEALGNYYYVLLFKGEEQIGLRIARLNLSETKILGIRKYYKSIDPELKKQIENLYNDILVLTEKTENDNNLIYHLPVPEAGKLKDLPSLDKKSYTDLPDFESLAEDNLFLNIKFPQELDGIEKLKENLFFLKNNLSTRYEKENETIQKVYKKLGLPGTLIVYESAEVLPKTLLNQIRKVKIRGGIQTITESNELIRQELQSIEEKENKVVNLFKNYQINNNNNSSGGGSGISNGISSGISSGGNTNLTNNQTQTQLQNTNENVILQMGKERMSSYRNVFENYQKNYGLMKTQFEEIKIKFQTQNENIKLLNQPEKDLLQKIPKINTNLNEDTQKKFNKLKKSLDEIKQLQKKCKELVSSLSDIPSEEGKDLRHKFLQIGSISEYDIIIKDYLGRKRGEIIEKILSIFNEKKSILNEIEKNHELFNQSIKESPITKEKELIVQNLSEAIQTQTKIIDTQETIKSFIVFFNRFFDDITGFFYALKVEQTNNF</sequence>
<dbReference type="SMART" id="SM01041">
    <property type="entry name" value="BRO1"/>
    <property type="match status" value="1"/>
</dbReference>
<keyword evidence="1" id="KW-0175">Coiled coil</keyword>
<dbReference type="PANTHER" id="PTHR23030">
    <property type="entry name" value="PCD6 INTERACTING PROTEIN-RELATED"/>
    <property type="match status" value="1"/>
</dbReference>
<evidence type="ECO:0000313" key="3">
    <source>
        <dbReference type="EMBL" id="KAJ6248153.1"/>
    </source>
</evidence>
<organism evidence="3 4">
    <name type="scientific">Anaeramoeba flamelloides</name>
    <dbReference type="NCBI Taxonomy" id="1746091"/>
    <lineage>
        <taxon>Eukaryota</taxon>
        <taxon>Metamonada</taxon>
        <taxon>Anaeramoebidae</taxon>
        <taxon>Anaeramoeba</taxon>
    </lineage>
</organism>
<dbReference type="PROSITE" id="PS51180">
    <property type="entry name" value="BRO1"/>
    <property type="match status" value="1"/>
</dbReference>
<protein>
    <submittedName>
        <fullName evidence="3">Vacuolar-sorting protein bro1</fullName>
    </submittedName>
</protein>
<name>A0ABQ8YU75_9EUKA</name>
<evidence type="ECO:0000259" key="2">
    <source>
        <dbReference type="PROSITE" id="PS51180"/>
    </source>
</evidence>
<dbReference type="Gene3D" id="1.20.140.50">
    <property type="entry name" value="alix/aip1 like domains"/>
    <property type="match status" value="1"/>
</dbReference>
<feature type="coiled-coil region" evidence="1">
    <location>
        <begin position="573"/>
        <end position="603"/>
    </location>
</feature>
<feature type="coiled-coil region" evidence="1">
    <location>
        <begin position="429"/>
        <end position="459"/>
    </location>
</feature>
<dbReference type="Gene3D" id="1.25.40.280">
    <property type="entry name" value="alix/aip1 like domains"/>
    <property type="match status" value="1"/>
</dbReference>
<comment type="caution">
    <text evidence="3">The sequence shown here is derived from an EMBL/GenBank/DDBJ whole genome shotgun (WGS) entry which is preliminary data.</text>
</comment>
<dbReference type="EMBL" id="JAOAOG010000116">
    <property type="protein sequence ID" value="KAJ6248153.1"/>
    <property type="molecule type" value="Genomic_DNA"/>
</dbReference>
<dbReference type="PANTHER" id="PTHR23030:SF30">
    <property type="entry name" value="TYROSINE-PROTEIN PHOSPHATASE NON-RECEPTOR TYPE 23"/>
    <property type="match status" value="1"/>
</dbReference>
<proteinExistence type="predicted"/>
<dbReference type="Pfam" id="PF03097">
    <property type="entry name" value="BRO1"/>
    <property type="match status" value="1"/>
</dbReference>
<gene>
    <name evidence="3" type="ORF">M0813_17811</name>
</gene>